<dbReference type="OrthoDB" id="1432594at2"/>
<gene>
    <name evidence="1" type="ORF">HQ35_08340</name>
</gene>
<proteinExistence type="predicted"/>
<dbReference type="EMBL" id="JQJD01000051">
    <property type="protein sequence ID" value="KGN79295.1"/>
    <property type="molecule type" value="Genomic_DNA"/>
</dbReference>
<reference evidence="1 2" key="1">
    <citation type="submission" date="2014-08" db="EMBL/GenBank/DDBJ databases">
        <title>Porphyromonas cangingivalis strain:COT-109_OH1386 Genome sequencing.</title>
        <authorList>
            <person name="Wallis C."/>
            <person name="Deusch O."/>
            <person name="O'Flynn C."/>
            <person name="Davis I."/>
            <person name="Jospin G."/>
            <person name="Darling A.E."/>
            <person name="Coil D.A."/>
            <person name="Alexiev A."/>
            <person name="Horsfall A."/>
            <person name="Kirkwood N."/>
            <person name="Harris S."/>
            <person name="Eisen J.A."/>
        </authorList>
    </citation>
    <scope>NUCLEOTIDE SEQUENCE [LARGE SCALE GENOMIC DNA]</scope>
    <source>
        <strain evidence="2">COT-109 OH1386</strain>
    </source>
</reference>
<comment type="caution">
    <text evidence="1">The sequence shown here is derived from an EMBL/GenBank/DDBJ whole genome shotgun (WGS) entry which is preliminary data.</text>
</comment>
<organism evidence="1 2">
    <name type="scientific">Porphyromonas cangingivalis</name>
    <dbReference type="NCBI Taxonomy" id="36874"/>
    <lineage>
        <taxon>Bacteria</taxon>
        <taxon>Pseudomonadati</taxon>
        <taxon>Bacteroidota</taxon>
        <taxon>Bacteroidia</taxon>
        <taxon>Bacteroidales</taxon>
        <taxon>Porphyromonadaceae</taxon>
        <taxon>Porphyromonas</taxon>
    </lineage>
</organism>
<dbReference type="Gene3D" id="3.40.50.11350">
    <property type="match status" value="1"/>
</dbReference>
<dbReference type="AlphaFoldDB" id="A0A0A2EP94"/>
<name>A0A0A2EP94_PORCN</name>
<dbReference type="Proteomes" id="UP000030125">
    <property type="component" value="Unassembled WGS sequence"/>
</dbReference>
<keyword evidence="2" id="KW-1185">Reference proteome</keyword>
<evidence type="ECO:0000313" key="1">
    <source>
        <dbReference type="EMBL" id="KGN79295.1"/>
    </source>
</evidence>
<dbReference type="RefSeq" id="WP_036852405.1">
    <property type="nucleotide sequence ID" value="NZ_JQJD01000051.1"/>
</dbReference>
<sequence>MKKERLTLVPVGGLTDRLKVIASAISMALEAEREMEIIWFSNERLYCPSYRLFTLAPVIKEAGISIREATAKDWFFNDRPHTGNGYLSYPFVFFRYDRCISPKEIETVSRTASGRLKEYFRGGERILLTSATSFGDHSQMFKDLEATVEVKNAFRSNLSGWTDNVIGIHLDGNQQQERQNHSPIELFIKRMQAMIEDDPSVSFFIASDMVEERERLSVIFSGRILMPHTLSSMDTPKGCINAFGELLALAQTKRILSTKGGSFAQVASLIGEVPLETLSIYSE</sequence>
<accession>A0A0A2EP94</accession>
<protein>
    <submittedName>
        <fullName evidence="1">Uncharacterized protein</fullName>
    </submittedName>
</protein>
<evidence type="ECO:0000313" key="2">
    <source>
        <dbReference type="Proteomes" id="UP000030125"/>
    </source>
</evidence>